<proteinExistence type="predicted"/>
<evidence type="ECO:0000313" key="2">
    <source>
        <dbReference type="EMBL" id="MPC36882.1"/>
    </source>
</evidence>
<dbReference type="EMBL" id="VSRR010003627">
    <property type="protein sequence ID" value="MPC36882.1"/>
    <property type="molecule type" value="Genomic_DNA"/>
</dbReference>
<name>A0A5B7ERU2_PORTR</name>
<comment type="caution">
    <text evidence="2">The sequence shown here is derived from an EMBL/GenBank/DDBJ whole genome shotgun (WGS) entry which is preliminary data.</text>
</comment>
<protein>
    <submittedName>
        <fullName evidence="2">Uncharacterized protein</fullName>
    </submittedName>
</protein>
<feature type="region of interest" description="Disordered" evidence="1">
    <location>
        <begin position="1"/>
        <end position="21"/>
    </location>
</feature>
<sequence length="77" mass="8224">MSGESTCQYGDATLEPQSASRDEGMLEFDVSLRLKAVLQEVQSGGAARRSAPQDCKGLQVPVRGLHAMSRIAFASLL</sequence>
<gene>
    <name evidence="2" type="ORF">E2C01_030351</name>
</gene>
<dbReference type="Proteomes" id="UP000324222">
    <property type="component" value="Unassembled WGS sequence"/>
</dbReference>
<reference evidence="2 3" key="1">
    <citation type="submission" date="2019-05" db="EMBL/GenBank/DDBJ databases">
        <title>Another draft genome of Portunus trituberculatus and its Hox gene families provides insights of decapod evolution.</title>
        <authorList>
            <person name="Jeong J.-H."/>
            <person name="Song I."/>
            <person name="Kim S."/>
            <person name="Choi T."/>
            <person name="Kim D."/>
            <person name="Ryu S."/>
            <person name="Kim W."/>
        </authorList>
    </citation>
    <scope>NUCLEOTIDE SEQUENCE [LARGE SCALE GENOMIC DNA]</scope>
    <source>
        <tissue evidence="2">Muscle</tissue>
    </source>
</reference>
<keyword evidence="3" id="KW-1185">Reference proteome</keyword>
<accession>A0A5B7ERU2</accession>
<dbReference type="AlphaFoldDB" id="A0A5B7ERU2"/>
<evidence type="ECO:0000313" key="3">
    <source>
        <dbReference type="Proteomes" id="UP000324222"/>
    </source>
</evidence>
<evidence type="ECO:0000256" key="1">
    <source>
        <dbReference type="SAM" id="MobiDB-lite"/>
    </source>
</evidence>
<organism evidence="2 3">
    <name type="scientific">Portunus trituberculatus</name>
    <name type="common">Swimming crab</name>
    <name type="synonym">Neptunus trituberculatus</name>
    <dbReference type="NCBI Taxonomy" id="210409"/>
    <lineage>
        <taxon>Eukaryota</taxon>
        <taxon>Metazoa</taxon>
        <taxon>Ecdysozoa</taxon>
        <taxon>Arthropoda</taxon>
        <taxon>Crustacea</taxon>
        <taxon>Multicrustacea</taxon>
        <taxon>Malacostraca</taxon>
        <taxon>Eumalacostraca</taxon>
        <taxon>Eucarida</taxon>
        <taxon>Decapoda</taxon>
        <taxon>Pleocyemata</taxon>
        <taxon>Brachyura</taxon>
        <taxon>Eubrachyura</taxon>
        <taxon>Portunoidea</taxon>
        <taxon>Portunidae</taxon>
        <taxon>Portuninae</taxon>
        <taxon>Portunus</taxon>
    </lineage>
</organism>